<protein>
    <recommendedName>
        <fullName evidence="4">Ankyrin repeat domain-containing protein 40</fullName>
    </recommendedName>
</protein>
<organism evidence="2 3">
    <name type="scientific">Coemansia brasiliensis</name>
    <dbReference type="NCBI Taxonomy" id="2650707"/>
    <lineage>
        <taxon>Eukaryota</taxon>
        <taxon>Fungi</taxon>
        <taxon>Fungi incertae sedis</taxon>
        <taxon>Zoopagomycota</taxon>
        <taxon>Kickxellomycotina</taxon>
        <taxon>Kickxellomycetes</taxon>
        <taxon>Kickxellales</taxon>
        <taxon>Kickxellaceae</taxon>
        <taxon>Coemansia</taxon>
    </lineage>
</organism>
<gene>
    <name evidence="2" type="ORF">IWW36_001375</name>
</gene>
<evidence type="ECO:0008006" key="4">
    <source>
        <dbReference type="Google" id="ProtNLM"/>
    </source>
</evidence>
<feature type="repeat" description="ANK" evidence="1">
    <location>
        <begin position="39"/>
        <end position="71"/>
    </location>
</feature>
<evidence type="ECO:0000313" key="2">
    <source>
        <dbReference type="EMBL" id="KAJ2851124.1"/>
    </source>
</evidence>
<dbReference type="EMBL" id="JANBUW010000017">
    <property type="protein sequence ID" value="KAJ2851124.1"/>
    <property type="molecule type" value="Genomic_DNA"/>
</dbReference>
<evidence type="ECO:0000256" key="1">
    <source>
        <dbReference type="PROSITE-ProRule" id="PRU00023"/>
    </source>
</evidence>
<dbReference type="SUPFAM" id="SSF48403">
    <property type="entry name" value="Ankyrin repeat"/>
    <property type="match status" value="1"/>
</dbReference>
<reference evidence="2" key="1">
    <citation type="submission" date="2022-07" db="EMBL/GenBank/DDBJ databases">
        <title>Phylogenomic reconstructions and comparative analyses of Kickxellomycotina fungi.</title>
        <authorList>
            <person name="Reynolds N.K."/>
            <person name="Stajich J.E."/>
            <person name="Barry K."/>
            <person name="Grigoriev I.V."/>
            <person name="Crous P."/>
            <person name="Smith M.E."/>
        </authorList>
    </citation>
    <scope>NUCLEOTIDE SEQUENCE</scope>
    <source>
        <strain evidence="2">NRRL 1566</strain>
    </source>
</reference>
<keyword evidence="1" id="KW-0040">ANK repeat</keyword>
<dbReference type="Pfam" id="PF12796">
    <property type="entry name" value="Ank_2"/>
    <property type="match status" value="1"/>
</dbReference>
<name>A0A9W8IFL2_9FUNG</name>
<proteinExistence type="predicted"/>
<dbReference type="Gene3D" id="1.25.40.20">
    <property type="entry name" value="Ankyrin repeat-containing domain"/>
    <property type="match status" value="1"/>
</dbReference>
<dbReference type="InterPro" id="IPR002110">
    <property type="entry name" value="Ankyrin_rpt"/>
</dbReference>
<dbReference type="AlphaFoldDB" id="A0A9W8IFL2"/>
<dbReference type="PANTHER" id="PTHR24192:SF3">
    <property type="entry name" value="ANKYRIN REPEAT DOMAIN 40"/>
    <property type="match status" value="1"/>
</dbReference>
<dbReference type="Proteomes" id="UP001139887">
    <property type="component" value="Unassembled WGS sequence"/>
</dbReference>
<dbReference type="InterPro" id="IPR039195">
    <property type="entry name" value="ANKRD40"/>
</dbReference>
<dbReference type="PROSITE" id="PS50297">
    <property type="entry name" value="ANK_REP_REGION"/>
    <property type="match status" value="1"/>
</dbReference>
<accession>A0A9W8IFL2</accession>
<dbReference type="OrthoDB" id="539213at2759"/>
<dbReference type="PROSITE" id="PS50088">
    <property type="entry name" value="ANK_REPEAT"/>
    <property type="match status" value="1"/>
</dbReference>
<dbReference type="InterPro" id="IPR036770">
    <property type="entry name" value="Ankyrin_rpt-contain_sf"/>
</dbReference>
<sequence length="256" mass="28097">MIVDEREENFREMAALGNLRAITAYIRGGIDINSQNRMNGWTALHWACVRGNIEVVGTLIRAGAQTDIKNNKGQTPLDVCKSNEIRAIFPDFKPSNSEASLLSNSANMPFVPNYIVNPDLSKAWGMPEDAILGSQGDSGFIRQLQNEASTSNRVRQSVAASVQQNGDPTTNERELLVYVSQPSDSNLRGSVFVSAHSTVSQLSSQIRSELDNMPENFAVSRYNGKQTVPISAKQEQFSVGQVFRGNEDAVVVVPRH</sequence>
<keyword evidence="3" id="KW-1185">Reference proteome</keyword>
<dbReference type="SMART" id="SM00248">
    <property type="entry name" value="ANK"/>
    <property type="match status" value="1"/>
</dbReference>
<dbReference type="PANTHER" id="PTHR24192">
    <property type="entry name" value="ANKYRIN REPEAT DOMAIN 40"/>
    <property type="match status" value="1"/>
</dbReference>
<evidence type="ECO:0000313" key="3">
    <source>
        <dbReference type="Proteomes" id="UP001139887"/>
    </source>
</evidence>
<comment type="caution">
    <text evidence="2">The sequence shown here is derived from an EMBL/GenBank/DDBJ whole genome shotgun (WGS) entry which is preliminary data.</text>
</comment>